<gene>
    <name evidence="2" type="ORF">K8V81_02670</name>
</gene>
<evidence type="ECO:0000256" key="1">
    <source>
        <dbReference type="SAM" id="MobiDB-lite"/>
    </source>
</evidence>
<evidence type="ECO:0000313" key="3">
    <source>
        <dbReference type="Proteomes" id="UP000742460"/>
    </source>
</evidence>
<protein>
    <submittedName>
        <fullName evidence="2">Uncharacterized protein</fullName>
    </submittedName>
</protein>
<comment type="caution">
    <text evidence="2">The sequence shown here is derived from an EMBL/GenBank/DDBJ whole genome shotgun (WGS) entry which is preliminary data.</text>
</comment>
<organism evidence="2 3">
    <name type="scientific">Brachybacterium massiliense</name>
    <dbReference type="NCBI Taxonomy" id="1755098"/>
    <lineage>
        <taxon>Bacteria</taxon>
        <taxon>Bacillati</taxon>
        <taxon>Actinomycetota</taxon>
        <taxon>Actinomycetes</taxon>
        <taxon>Micrococcales</taxon>
        <taxon>Dermabacteraceae</taxon>
        <taxon>Brachybacterium</taxon>
    </lineage>
</organism>
<dbReference type="EMBL" id="DYUE01000072">
    <property type="protein sequence ID" value="HJG90608.1"/>
    <property type="molecule type" value="Genomic_DNA"/>
</dbReference>
<reference evidence="2" key="2">
    <citation type="submission" date="2021-09" db="EMBL/GenBank/DDBJ databases">
        <authorList>
            <person name="Gilroy R."/>
        </authorList>
    </citation>
    <scope>NUCLEOTIDE SEQUENCE</scope>
    <source>
        <strain evidence="2">ChiGjej5B5-22894</strain>
    </source>
</reference>
<dbReference type="AlphaFoldDB" id="A0A921SWA9"/>
<evidence type="ECO:0000313" key="2">
    <source>
        <dbReference type="EMBL" id="HJG90608.1"/>
    </source>
</evidence>
<dbReference type="Proteomes" id="UP000742460">
    <property type="component" value="Unassembled WGS sequence"/>
</dbReference>
<proteinExistence type="predicted"/>
<sequence>MIGGDQDLIAKARGELEQLFAAQDGTTGGTAWARGVLEAEGLSTTSVSLRTIRALRKHEPRLSRVAARYLADLATGRRSPENSEKGFNPHLE</sequence>
<feature type="region of interest" description="Disordered" evidence="1">
    <location>
        <begin position="73"/>
        <end position="92"/>
    </location>
</feature>
<name>A0A921SWA9_9MICO</name>
<accession>A0A921SWA9</accession>
<reference evidence="2" key="1">
    <citation type="journal article" date="2021" name="PeerJ">
        <title>Extensive microbial diversity within the chicken gut microbiome revealed by metagenomics and culture.</title>
        <authorList>
            <person name="Gilroy R."/>
            <person name="Ravi A."/>
            <person name="Getino M."/>
            <person name="Pursley I."/>
            <person name="Horton D.L."/>
            <person name="Alikhan N.F."/>
            <person name="Baker D."/>
            <person name="Gharbi K."/>
            <person name="Hall N."/>
            <person name="Watson M."/>
            <person name="Adriaenssens E.M."/>
            <person name="Foster-Nyarko E."/>
            <person name="Jarju S."/>
            <person name="Secka A."/>
            <person name="Antonio M."/>
            <person name="Oren A."/>
            <person name="Chaudhuri R.R."/>
            <person name="La Ragione R."/>
            <person name="Hildebrand F."/>
            <person name="Pallen M.J."/>
        </authorList>
    </citation>
    <scope>NUCLEOTIDE SEQUENCE</scope>
    <source>
        <strain evidence="2">ChiGjej5B5-22894</strain>
    </source>
</reference>